<dbReference type="AlphaFoldDB" id="A0A6A6WIS1"/>
<feature type="compositionally biased region" description="Basic and acidic residues" evidence="1">
    <location>
        <begin position="60"/>
        <end position="74"/>
    </location>
</feature>
<evidence type="ECO:0008006" key="4">
    <source>
        <dbReference type="Google" id="ProtNLM"/>
    </source>
</evidence>
<feature type="compositionally biased region" description="Polar residues" evidence="1">
    <location>
        <begin position="15"/>
        <end position="28"/>
    </location>
</feature>
<name>A0A6A6WIS1_9PEZI</name>
<organism evidence="2 3">
    <name type="scientific">Pseudovirgaria hyperparasitica</name>
    <dbReference type="NCBI Taxonomy" id="470096"/>
    <lineage>
        <taxon>Eukaryota</taxon>
        <taxon>Fungi</taxon>
        <taxon>Dikarya</taxon>
        <taxon>Ascomycota</taxon>
        <taxon>Pezizomycotina</taxon>
        <taxon>Dothideomycetes</taxon>
        <taxon>Dothideomycetes incertae sedis</taxon>
        <taxon>Acrospermales</taxon>
        <taxon>Acrospermaceae</taxon>
        <taxon>Pseudovirgaria</taxon>
    </lineage>
</organism>
<proteinExistence type="predicted"/>
<gene>
    <name evidence="2" type="ORF">EJ05DRAFT_177861</name>
</gene>
<evidence type="ECO:0000256" key="1">
    <source>
        <dbReference type="SAM" id="MobiDB-lite"/>
    </source>
</evidence>
<feature type="compositionally biased region" description="Basic and acidic residues" evidence="1">
    <location>
        <begin position="102"/>
        <end position="111"/>
    </location>
</feature>
<accession>A0A6A6WIS1</accession>
<sequence length="627" mass="69630">MPLGPVDNGSKHRAPSTTRENASLTPAESTSYSDGTSTSSSSSKGSRTYVHIQSSMESRPAPEVKPLDGARERTPMGARVHPVYTAPKPALRFVNITDPKQTKTDRFKTDVRSQAMTSHMWNKGTRPQGITKKDSVPAPGSSLAALKKRILEDAKALRESNDDIEEVESYGSILLRRAPEMDGYKNDPFGLFPTIEGDIHVNVPQLVHHGIRMYSTDHIDILSFWTHSIDPLTIIPSMLVISEHIDLLNGLSRDSRRTVALRSKSLSLLNDHLQNPASIDDDLTIMTITKMLSSEQITYGDGVKVHQSALQGVVNGRGGLLVMQQKTPFMGPYVTSVVLYHCVIHEIQPAPHWTNFPPHQYRFATTIAHQGAKHADLHGDSSSASVYSPHMKRGPKMGFIGQLVEPFADPSELVEFLPIRQSKYFSKHAHDLLITLRNTINIFLDLSDDARQSDALHRKPSTMEDIQSDLKAVLLHTQLLPSAADLSSQNPVAGDWLYECCRLTCLVAFTFMYLRIPFSQSNHLLAERYSSVLPTTAFGAALLRTDLTNLWSDMSAILTFLVIIMAAAAAKITPASKEHDYRARKWIIMTYMRSCITLGFEPGWAFNGLLRLLVDVQAQLTEGQDEL</sequence>
<dbReference type="OrthoDB" id="415825at2759"/>
<evidence type="ECO:0000313" key="2">
    <source>
        <dbReference type="EMBL" id="KAF2761587.1"/>
    </source>
</evidence>
<evidence type="ECO:0000313" key="3">
    <source>
        <dbReference type="Proteomes" id="UP000799437"/>
    </source>
</evidence>
<dbReference type="PANTHER" id="PTHR37540:SF5">
    <property type="entry name" value="TRANSCRIPTION FACTOR DOMAIN-CONTAINING PROTEIN"/>
    <property type="match status" value="1"/>
</dbReference>
<dbReference type="GeneID" id="54480619"/>
<dbReference type="Proteomes" id="UP000799437">
    <property type="component" value="Unassembled WGS sequence"/>
</dbReference>
<feature type="region of interest" description="Disordered" evidence="1">
    <location>
        <begin position="102"/>
        <end position="139"/>
    </location>
</feature>
<feature type="compositionally biased region" description="Low complexity" evidence="1">
    <location>
        <begin position="29"/>
        <end position="48"/>
    </location>
</feature>
<keyword evidence="3" id="KW-1185">Reference proteome</keyword>
<dbReference type="PANTHER" id="PTHR37540">
    <property type="entry name" value="TRANSCRIPTION FACTOR (ACR-2), PUTATIVE-RELATED-RELATED"/>
    <property type="match status" value="1"/>
</dbReference>
<dbReference type="EMBL" id="ML996566">
    <property type="protein sequence ID" value="KAF2761587.1"/>
    <property type="molecule type" value="Genomic_DNA"/>
</dbReference>
<feature type="region of interest" description="Disordered" evidence="1">
    <location>
        <begin position="1"/>
        <end position="74"/>
    </location>
</feature>
<dbReference type="RefSeq" id="XP_033604038.1">
    <property type="nucleotide sequence ID" value="XM_033739565.1"/>
</dbReference>
<protein>
    <recommendedName>
        <fullName evidence="4">Transcription factor domain-containing protein</fullName>
    </recommendedName>
</protein>
<reference evidence="2" key="1">
    <citation type="journal article" date="2020" name="Stud. Mycol.">
        <title>101 Dothideomycetes genomes: a test case for predicting lifestyles and emergence of pathogens.</title>
        <authorList>
            <person name="Haridas S."/>
            <person name="Albert R."/>
            <person name="Binder M."/>
            <person name="Bloem J."/>
            <person name="Labutti K."/>
            <person name="Salamov A."/>
            <person name="Andreopoulos B."/>
            <person name="Baker S."/>
            <person name="Barry K."/>
            <person name="Bills G."/>
            <person name="Bluhm B."/>
            <person name="Cannon C."/>
            <person name="Castanera R."/>
            <person name="Culley D."/>
            <person name="Daum C."/>
            <person name="Ezra D."/>
            <person name="Gonzalez J."/>
            <person name="Henrissat B."/>
            <person name="Kuo A."/>
            <person name="Liang C."/>
            <person name="Lipzen A."/>
            <person name="Lutzoni F."/>
            <person name="Magnuson J."/>
            <person name="Mondo S."/>
            <person name="Nolan M."/>
            <person name="Ohm R."/>
            <person name="Pangilinan J."/>
            <person name="Park H.-J."/>
            <person name="Ramirez L."/>
            <person name="Alfaro M."/>
            <person name="Sun H."/>
            <person name="Tritt A."/>
            <person name="Yoshinaga Y."/>
            <person name="Zwiers L.-H."/>
            <person name="Turgeon B."/>
            <person name="Goodwin S."/>
            <person name="Spatafora J."/>
            <person name="Crous P."/>
            <person name="Grigoriev I."/>
        </authorList>
    </citation>
    <scope>NUCLEOTIDE SEQUENCE</scope>
    <source>
        <strain evidence="2">CBS 121739</strain>
    </source>
</reference>